<evidence type="ECO:0000259" key="12">
    <source>
        <dbReference type="SMART" id="SM00477"/>
    </source>
</evidence>
<dbReference type="GO" id="GO:0003676">
    <property type="term" value="F:nucleic acid binding"/>
    <property type="evidence" value="ECO:0007669"/>
    <property type="project" value="InterPro"/>
</dbReference>
<evidence type="ECO:0000259" key="13">
    <source>
        <dbReference type="SMART" id="SM00892"/>
    </source>
</evidence>
<feature type="domain" description="ENPP1-3/EXOG-like endonuclease/phosphodiesterase" evidence="12">
    <location>
        <begin position="72"/>
        <end position="261"/>
    </location>
</feature>
<evidence type="ECO:0000256" key="2">
    <source>
        <dbReference type="ARBA" id="ARBA00010052"/>
    </source>
</evidence>
<dbReference type="EMBL" id="MUXU01000040">
    <property type="protein sequence ID" value="OOR89271.1"/>
    <property type="molecule type" value="Genomic_DNA"/>
</dbReference>
<dbReference type="InterPro" id="IPR044925">
    <property type="entry name" value="His-Me_finger_sf"/>
</dbReference>
<dbReference type="InterPro" id="IPR040255">
    <property type="entry name" value="Non-specific_endonuclease"/>
</dbReference>
<dbReference type="EC" id="3.1.30.-" evidence="10"/>
<dbReference type="PANTHER" id="PTHR13966:SF5">
    <property type="entry name" value="ENDONUCLEASE G, MITOCHONDRIAL"/>
    <property type="match status" value="1"/>
</dbReference>
<evidence type="ECO:0000256" key="5">
    <source>
        <dbReference type="ARBA" id="ARBA00022759"/>
    </source>
</evidence>
<evidence type="ECO:0000256" key="11">
    <source>
        <dbReference type="SAM" id="SignalP"/>
    </source>
</evidence>
<protein>
    <recommendedName>
        <fullName evidence="10">Endonuclease</fullName>
        <ecNumber evidence="10">3.1.30.-</ecNumber>
    </recommendedName>
</protein>
<dbReference type="STRING" id="34060.B0181_07380"/>
<dbReference type="PANTHER" id="PTHR13966">
    <property type="entry name" value="ENDONUCLEASE RELATED"/>
    <property type="match status" value="1"/>
</dbReference>
<dbReference type="GO" id="GO:0046872">
    <property type="term" value="F:metal ion binding"/>
    <property type="evidence" value="ECO:0007669"/>
    <property type="project" value="UniProtKB-KW"/>
</dbReference>
<evidence type="ECO:0000256" key="9">
    <source>
        <dbReference type="PIRSR" id="PIRSR640255-2"/>
    </source>
</evidence>
<dbReference type="GO" id="GO:0004519">
    <property type="term" value="F:endonuclease activity"/>
    <property type="evidence" value="ECO:0007669"/>
    <property type="project" value="UniProtKB-UniRule"/>
</dbReference>
<evidence type="ECO:0000313" key="16">
    <source>
        <dbReference type="Proteomes" id="UP000190435"/>
    </source>
</evidence>
<dbReference type="SMART" id="SM00892">
    <property type="entry name" value="Endonuclease_NS"/>
    <property type="match status" value="1"/>
</dbReference>
<evidence type="ECO:0000256" key="7">
    <source>
        <dbReference type="ARBA" id="ARBA00022842"/>
    </source>
</evidence>
<dbReference type="SMART" id="SM00477">
    <property type="entry name" value="NUC"/>
    <property type="match status" value="1"/>
</dbReference>
<dbReference type="PROSITE" id="PS01070">
    <property type="entry name" value="NUCLEASE_NON_SPEC"/>
    <property type="match status" value="1"/>
</dbReference>
<evidence type="ECO:0000256" key="3">
    <source>
        <dbReference type="ARBA" id="ARBA00022722"/>
    </source>
</evidence>
<proteinExistence type="inferred from homology"/>
<dbReference type="Gene3D" id="3.40.570.10">
    <property type="entry name" value="Extracellular Endonuclease, subunit A"/>
    <property type="match status" value="1"/>
</dbReference>
<organism evidence="14 16">
    <name type="scientific">Moraxella caviae</name>
    <dbReference type="NCBI Taxonomy" id="34060"/>
    <lineage>
        <taxon>Bacteria</taxon>
        <taxon>Pseudomonadati</taxon>
        <taxon>Pseudomonadota</taxon>
        <taxon>Gammaproteobacteria</taxon>
        <taxon>Moraxellales</taxon>
        <taxon>Moraxellaceae</taxon>
        <taxon>Moraxella</taxon>
    </lineage>
</organism>
<keyword evidence="5 10" id="KW-0255">Endonuclease</keyword>
<evidence type="ECO:0000256" key="6">
    <source>
        <dbReference type="ARBA" id="ARBA00022801"/>
    </source>
</evidence>
<comment type="similarity">
    <text evidence="2 10">Belongs to the DNA/RNA non-specific endonuclease family.</text>
</comment>
<dbReference type="Proteomes" id="UP000190435">
    <property type="component" value="Unassembled WGS sequence"/>
</dbReference>
<reference evidence="14 16" key="1">
    <citation type="submission" date="2017-02" db="EMBL/GenBank/DDBJ databases">
        <title>Draft genome sequence of Moraxella caviae CCUG 355 type strain.</title>
        <authorList>
            <person name="Engstrom-Jakobsson H."/>
            <person name="Salva-Serra F."/>
            <person name="Thorell K."/>
            <person name="Gonzales-Siles L."/>
            <person name="Karlsson R."/>
            <person name="Boulund F."/>
            <person name="Engstrand L."/>
            <person name="Moore E."/>
        </authorList>
    </citation>
    <scope>NUCLEOTIDE SEQUENCE [LARGE SCALE GENOMIC DNA]</scope>
    <source>
        <strain evidence="14 16">CCUG 355</strain>
    </source>
</reference>
<dbReference type="SUPFAM" id="SSF54060">
    <property type="entry name" value="His-Me finger endonucleases"/>
    <property type="match status" value="1"/>
</dbReference>
<keyword evidence="3 10" id="KW-0540">Nuclease</keyword>
<evidence type="ECO:0000256" key="1">
    <source>
        <dbReference type="ARBA" id="ARBA00001946"/>
    </source>
</evidence>
<feature type="binding site" evidence="9">
    <location>
        <position position="166"/>
    </location>
    <ligand>
        <name>Mg(2+)</name>
        <dbReference type="ChEBI" id="CHEBI:18420"/>
        <note>catalytic</note>
    </ligand>
</feature>
<dbReference type="InterPro" id="IPR018524">
    <property type="entry name" value="DNA/RNA_endonuclease_AS"/>
</dbReference>
<evidence type="ECO:0000313" key="14">
    <source>
        <dbReference type="EMBL" id="OOR89271.1"/>
    </source>
</evidence>
<dbReference type="GO" id="GO:0016787">
    <property type="term" value="F:hydrolase activity"/>
    <property type="evidence" value="ECO:0007669"/>
    <property type="project" value="UniProtKB-KW"/>
</dbReference>
<keyword evidence="11" id="KW-0732">Signal</keyword>
<name>A0A1T0A1Y0_9GAMM</name>
<dbReference type="OrthoDB" id="9811262at2"/>
<evidence type="ECO:0000256" key="10">
    <source>
        <dbReference type="RuleBase" id="RU366055"/>
    </source>
</evidence>
<dbReference type="Pfam" id="PF01223">
    <property type="entry name" value="Endonuclease_NS"/>
    <property type="match status" value="1"/>
</dbReference>
<keyword evidence="7" id="KW-0460">Magnesium</keyword>
<feature type="domain" description="DNA/RNA non-specific endonuclease/pyrophosphatase/phosphodiesterase" evidence="13">
    <location>
        <begin position="71"/>
        <end position="261"/>
    </location>
</feature>
<feature type="signal peptide" evidence="11">
    <location>
        <begin position="1"/>
        <end position="29"/>
    </location>
</feature>
<dbReference type="RefSeq" id="WP_078276869.1">
    <property type="nucleotide sequence ID" value="NZ_MUXU01000040.1"/>
</dbReference>
<dbReference type="InterPro" id="IPR044929">
    <property type="entry name" value="DNA/RNA_non-sp_Endonuclease_sf"/>
</dbReference>
<sequence>MMNRVFLIVSLIFALVFAPSGFGASAAQAKSASTSLRAVFLECRENFYNNVPPSFTLERRKSLSAQAQGLCFDGFAVLHSGVSRTPLWAAEHLTRERVTLAASLVREDSFRVESRLPHADRAELRDYSRSGYDRGHLAPNGDMASTSQQYDSFSLANIAPQNATHNRNLWRHIEGSTRQLARKYGDVYVVTGVAFLGENVQQIGGRVLVPTHFYKAVYIPSERAAGVYFSPNTENARYEVISLDELAERTGIKAMPSVPAGVRARTHELLKPADDGVQDGERASPADLPVALEEVGDLTKASSWLLFLLEIFKYLVGLLNE</sequence>
<dbReference type="InterPro" id="IPR020821">
    <property type="entry name" value="ENPP1-3/EXOG-like_nuc-like"/>
</dbReference>
<keyword evidence="16" id="KW-1185">Reference proteome</keyword>
<feature type="active site" description="Proton acceptor" evidence="8">
    <location>
        <position position="136"/>
    </location>
</feature>
<keyword evidence="6 10" id="KW-0378">Hydrolase</keyword>
<keyword evidence="4 9" id="KW-0479">Metal-binding</keyword>
<feature type="chain" id="PRO_5033284687" description="Endonuclease" evidence="11">
    <location>
        <begin position="30"/>
        <end position="321"/>
    </location>
</feature>
<dbReference type="InterPro" id="IPR001604">
    <property type="entry name" value="Endo_G_ENPP1-like_dom"/>
</dbReference>
<dbReference type="AlphaFoldDB" id="A0A1T0A1Y0"/>
<evidence type="ECO:0000313" key="15">
    <source>
        <dbReference type="EMBL" id="STZ13853.1"/>
    </source>
</evidence>
<evidence type="ECO:0000256" key="8">
    <source>
        <dbReference type="PIRSR" id="PIRSR640255-1"/>
    </source>
</evidence>
<dbReference type="Proteomes" id="UP000255279">
    <property type="component" value="Unassembled WGS sequence"/>
</dbReference>
<dbReference type="EMBL" id="UGQE01000004">
    <property type="protein sequence ID" value="STZ13853.1"/>
    <property type="molecule type" value="Genomic_DNA"/>
</dbReference>
<gene>
    <name evidence="15" type="primary">nucA</name>
    <name evidence="14" type="ORF">B0181_07380</name>
    <name evidence="15" type="ORF">NCTC10293_01432</name>
</gene>
<evidence type="ECO:0000313" key="17">
    <source>
        <dbReference type="Proteomes" id="UP000255279"/>
    </source>
</evidence>
<comment type="cofactor">
    <cofactor evidence="1 10">
        <name>Mg(2+)</name>
        <dbReference type="ChEBI" id="CHEBI:18420"/>
    </cofactor>
</comment>
<evidence type="ECO:0000256" key="4">
    <source>
        <dbReference type="ARBA" id="ARBA00022723"/>
    </source>
</evidence>
<accession>A0A1T0A1Y0</accession>
<reference evidence="15 17" key="2">
    <citation type="submission" date="2018-06" db="EMBL/GenBank/DDBJ databases">
        <authorList>
            <consortium name="Pathogen Informatics"/>
            <person name="Doyle S."/>
        </authorList>
    </citation>
    <scope>NUCLEOTIDE SEQUENCE [LARGE SCALE GENOMIC DNA]</scope>
    <source>
        <strain evidence="15 17">NCTC10293</strain>
    </source>
</reference>